<organism evidence="1 2">
    <name type="scientific">Cuspidothrix issatschenkoi CHARLIE-1</name>
    <dbReference type="NCBI Taxonomy" id="2052836"/>
    <lineage>
        <taxon>Bacteria</taxon>
        <taxon>Bacillati</taxon>
        <taxon>Cyanobacteriota</taxon>
        <taxon>Cyanophyceae</taxon>
        <taxon>Nostocales</taxon>
        <taxon>Aphanizomenonaceae</taxon>
        <taxon>Cuspidothrix</taxon>
    </lineage>
</organism>
<evidence type="ECO:0000313" key="1">
    <source>
        <dbReference type="EMBL" id="PPJ64899.1"/>
    </source>
</evidence>
<sequence>MQAKEIKDKLNLLIERASDIDPNLATKLRDINRWIRHIKLGSLTSKPIVVAFLLEVITDASVWLAIKSLPSEVEQRLQLEQMSANERYWYGCLFPKWINATDTKFYIWKKKMMSGDFDQADSDIIKYIAQDIVNREGDVWRRYIADLSMATDLIVSNHQNKPLCIQVTSVSEEFHTRKYQKWQNALQLWEIERGLFLSYNPKENDFIHQLVNVALYNSDHLDEGNYVNFS</sequence>
<reference evidence="1 2" key="1">
    <citation type="submission" date="2018-02" db="EMBL/GenBank/DDBJ databases">
        <title>Discovery of a pederin family compound in a non-symbiotic bloom-forming cyanobacterium.</title>
        <authorList>
            <person name="Kust A."/>
            <person name="Mares J."/>
            <person name="Jokela J."/>
            <person name="Urajova P."/>
            <person name="Hajek J."/>
            <person name="Saurav K."/>
            <person name="Voracova K."/>
            <person name="Fewer D.P."/>
            <person name="Haapaniemi E."/>
            <person name="Permi P."/>
            <person name="Rehakova K."/>
            <person name="Sivonen K."/>
            <person name="Hrouzek P."/>
        </authorList>
    </citation>
    <scope>NUCLEOTIDE SEQUENCE [LARGE SCALE GENOMIC DNA]</scope>
    <source>
        <strain evidence="1 2">CHARLIE-1</strain>
    </source>
</reference>
<accession>A0A2S6CYV9</accession>
<dbReference type="Proteomes" id="UP000239589">
    <property type="component" value="Unassembled WGS sequence"/>
</dbReference>
<protein>
    <submittedName>
        <fullName evidence="1">Uncharacterized protein</fullName>
    </submittedName>
</protein>
<comment type="caution">
    <text evidence="1">The sequence shown here is derived from an EMBL/GenBank/DDBJ whole genome shotgun (WGS) entry which is preliminary data.</text>
</comment>
<dbReference type="AlphaFoldDB" id="A0A2S6CYV9"/>
<dbReference type="OrthoDB" id="489576at2"/>
<dbReference type="EMBL" id="PGEM01000015">
    <property type="protein sequence ID" value="PPJ64899.1"/>
    <property type="molecule type" value="Genomic_DNA"/>
</dbReference>
<gene>
    <name evidence="1" type="ORF">CUN59_02015</name>
</gene>
<proteinExistence type="predicted"/>
<dbReference type="RefSeq" id="WP_104386264.1">
    <property type="nucleotide sequence ID" value="NZ_PGEM01000015.1"/>
</dbReference>
<name>A0A2S6CYV9_9CYAN</name>
<keyword evidence="2" id="KW-1185">Reference proteome</keyword>
<evidence type="ECO:0000313" key="2">
    <source>
        <dbReference type="Proteomes" id="UP000239589"/>
    </source>
</evidence>